<protein>
    <submittedName>
        <fullName evidence="2">Copper amine oxidase N-terminal domain-containing protein</fullName>
    </submittedName>
</protein>
<dbReference type="AlphaFoldDB" id="A0A9D1T0I9"/>
<dbReference type="InterPro" id="IPR012854">
    <property type="entry name" value="Cu_amine_oxidase-like_N"/>
</dbReference>
<feature type="domain" description="Copper amine oxidase-like N-terminal" evidence="1">
    <location>
        <begin position="56"/>
        <end position="163"/>
    </location>
</feature>
<accession>A0A9D1T0I9</accession>
<evidence type="ECO:0000313" key="2">
    <source>
        <dbReference type="EMBL" id="HIV03102.1"/>
    </source>
</evidence>
<dbReference type="SUPFAM" id="SSF55383">
    <property type="entry name" value="Copper amine oxidase, domain N"/>
    <property type="match status" value="1"/>
</dbReference>
<dbReference type="InterPro" id="IPR036582">
    <property type="entry name" value="Mao_N_sf"/>
</dbReference>
<comment type="caution">
    <text evidence="2">The sequence shown here is derived from an EMBL/GenBank/DDBJ whole genome shotgun (WGS) entry which is preliminary data.</text>
</comment>
<sequence>MAHSRYTWYDKTSTIAGIRPAFYLDTARTEVAAGSGTKEDPFVLGERENAGGISVYVNGTELTLDVPPMLENDRTLVPMRAIFEALGAEVSWYPESRAIVAVRGDTTVFMQVDDWYMAVSDEWIRLDAPPRIVNDRTLIPLRAVAEAFGAQVGWDEATQTVTVELD</sequence>
<reference evidence="2" key="2">
    <citation type="journal article" date="2021" name="PeerJ">
        <title>Extensive microbial diversity within the chicken gut microbiome revealed by metagenomics and culture.</title>
        <authorList>
            <person name="Gilroy R."/>
            <person name="Ravi A."/>
            <person name="Getino M."/>
            <person name="Pursley I."/>
            <person name="Horton D.L."/>
            <person name="Alikhan N.F."/>
            <person name="Baker D."/>
            <person name="Gharbi K."/>
            <person name="Hall N."/>
            <person name="Watson M."/>
            <person name="Adriaenssens E.M."/>
            <person name="Foster-Nyarko E."/>
            <person name="Jarju S."/>
            <person name="Secka A."/>
            <person name="Antonio M."/>
            <person name="Oren A."/>
            <person name="Chaudhuri R.R."/>
            <person name="La Ragione R."/>
            <person name="Hildebrand F."/>
            <person name="Pallen M.J."/>
        </authorList>
    </citation>
    <scope>NUCLEOTIDE SEQUENCE</scope>
    <source>
        <strain evidence="2">4920</strain>
    </source>
</reference>
<dbReference type="EMBL" id="DVOF01000175">
    <property type="protein sequence ID" value="HIV03102.1"/>
    <property type="molecule type" value="Genomic_DNA"/>
</dbReference>
<evidence type="ECO:0000313" key="3">
    <source>
        <dbReference type="Proteomes" id="UP000886743"/>
    </source>
</evidence>
<reference evidence="2" key="1">
    <citation type="submission" date="2020-10" db="EMBL/GenBank/DDBJ databases">
        <authorList>
            <person name="Gilroy R."/>
        </authorList>
    </citation>
    <scope>NUCLEOTIDE SEQUENCE</scope>
    <source>
        <strain evidence="2">4920</strain>
    </source>
</reference>
<dbReference type="Pfam" id="PF07833">
    <property type="entry name" value="Cu_amine_oxidN1"/>
    <property type="match status" value="1"/>
</dbReference>
<proteinExistence type="predicted"/>
<gene>
    <name evidence="2" type="ORF">IAC74_05965</name>
</gene>
<evidence type="ECO:0000259" key="1">
    <source>
        <dbReference type="Pfam" id="PF07833"/>
    </source>
</evidence>
<dbReference type="Gene3D" id="3.30.457.10">
    <property type="entry name" value="Copper amine oxidase-like, N-terminal domain"/>
    <property type="match status" value="2"/>
</dbReference>
<dbReference type="Proteomes" id="UP000886743">
    <property type="component" value="Unassembled WGS sequence"/>
</dbReference>
<organism evidence="2 3">
    <name type="scientific">Candidatus Aphodoplasma excrementigallinarum</name>
    <dbReference type="NCBI Taxonomy" id="2840673"/>
    <lineage>
        <taxon>Bacteria</taxon>
        <taxon>Bacillati</taxon>
        <taxon>Bacillota</taxon>
        <taxon>Clostridia</taxon>
        <taxon>Eubacteriales</taxon>
        <taxon>Candidatus Aphodoplasma</taxon>
    </lineage>
</organism>
<name>A0A9D1T0I9_9FIRM</name>